<feature type="domain" description="AB hydrolase-1" evidence="1">
    <location>
        <begin position="82"/>
        <end position="441"/>
    </location>
</feature>
<dbReference type="GO" id="GO:0005743">
    <property type="term" value="C:mitochondrial inner membrane"/>
    <property type="evidence" value="ECO:0007669"/>
    <property type="project" value="TreeGrafter"/>
</dbReference>
<evidence type="ECO:0000313" key="3">
    <source>
        <dbReference type="Proteomes" id="UP000662931"/>
    </source>
</evidence>
<keyword evidence="3" id="KW-1185">Reference proteome</keyword>
<proteinExistence type="predicted"/>
<dbReference type="PANTHER" id="PTHR42886">
    <property type="entry name" value="RE40534P-RELATED"/>
    <property type="match status" value="1"/>
</dbReference>
<gene>
    <name evidence="2" type="ORF">FOA43_000369</name>
</gene>
<accession>A0A875RYD6</accession>
<organism evidence="2 3">
    <name type="scientific">Eeniella nana</name>
    <name type="common">Yeast</name>
    <name type="synonym">Brettanomyces nanus</name>
    <dbReference type="NCBI Taxonomy" id="13502"/>
    <lineage>
        <taxon>Eukaryota</taxon>
        <taxon>Fungi</taxon>
        <taxon>Dikarya</taxon>
        <taxon>Ascomycota</taxon>
        <taxon>Saccharomycotina</taxon>
        <taxon>Pichiomycetes</taxon>
        <taxon>Pichiales</taxon>
        <taxon>Pichiaceae</taxon>
        <taxon>Brettanomyces</taxon>
    </lineage>
</organism>
<dbReference type="EMBL" id="CP064812">
    <property type="protein sequence ID" value="QPG73065.1"/>
    <property type="molecule type" value="Genomic_DNA"/>
</dbReference>
<name>A0A875RYD6_EENNA</name>
<dbReference type="Proteomes" id="UP000662931">
    <property type="component" value="Chromosome 1"/>
</dbReference>
<dbReference type="KEGG" id="bnn:FOA43_000369"/>
<evidence type="ECO:0000259" key="1">
    <source>
        <dbReference type="Pfam" id="PF00561"/>
    </source>
</evidence>
<dbReference type="OrthoDB" id="7457040at2759"/>
<dbReference type="GO" id="GO:0035965">
    <property type="term" value="P:cardiolipin acyl-chain remodeling"/>
    <property type="evidence" value="ECO:0007669"/>
    <property type="project" value="TreeGrafter"/>
</dbReference>
<dbReference type="GO" id="GO:0006654">
    <property type="term" value="P:phosphatidic acid biosynthetic process"/>
    <property type="evidence" value="ECO:0007669"/>
    <property type="project" value="TreeGrafter"/>
</dbReference>
<reference evidence="2" key="1">
    <citation type="submission" date="2020-10" db="EMBL/GenBank/DDBJ databases">
        <authorList>
            <person name="Roach M.J.R."/>
        </authorList>
    </citation>
    <scope>NUCLEOTIDE SEQUENCE</scope>
    <source>
        <strain evidence="2">CBS 1945</strain>
    </source>
</reference>
<protein>
    <recommendedName>
        <fullName evidence="1">AB hydrolase-1 domain-containing protein</fullName>
    </recommendedName>
</protein>
<dbReference type="RefSeq" id="XP_038776630.1">
    <property type="nucleotide sequence ID" value="XM_038920702.1"/>
</dbReference>
<sequence length="459" mass="53053">MDFILNFEDEDQLSQDRLLKNEIPYYRNYQGFSSPKGLSAYNVKTIIDSKGNYINEIRVENNSEEEDMLLASNSVNESHPKHLVMIHGYGASCGWFYKNLHGLICANPNSKIHALDLLGFGLSSRPEIKYEHDTSSEANLDIIYDQSEVVKNIPKTSNEKKRKNKKTFATPKHFKVRSQDVLKYIKNQRDLVDEVEGTYVDSLEKWRLNNGIEKFDLLGHSLGGYLAVAYCLKYPNHVKRLVLVSPGGVERSPFSVTNPRYLALQKLSEDRTDTIPEYLESVTSHWPGDYSFLGRYTSVKESFKLIWQTRTSFFAMLRWMGPLGPKKLSERNISRLTRSGYFNDWKEIDLFIKYIYNTGLKSSFSETSIMRIFDASVVAKYPLLDRIDKLQVPKSLWIYGEHDFMFTDCGHAAVNKLNSKPGFEAKFDLVSNAGHNLYLDNYKEFNQKVLRFLGWHEAR</sequence>
<dbReference type="GeneID" id="62193770"/>
<dbReference type="AlphaFoldDB" id="A0A875RYD6"/>
<dbReference type="InterPro" id="IPR000073">
    <property type="entry name" value="AB_hydrolase_1"/>
</dbReference>
<dbReference type="SUPFAM" id="SSF53474">
    <property type="entry name" value="alpha/beta-Hydrolases"/>
    <property type="match status" value="1"/>
</dbReference>
<dbReference type="GO" id="GO:0004623">
    <property type="term" value="F:phospholipase A2 activity"/>
    <property type="evidence" value="ECO:0007669"/>
    <property type="project" value="TreeGrafter"/>
</dbReference>
<dbReference type="InterPro" id="IPR029058">
    <property type="entry name" value="AB_hydrolase_fold"/>
</dbReference>
<dbReference type="GO" id="GO:0055088">
    <property type="term" value="P:lipid homeostasis"/>
    <property type="evidence" value="ECO:0007669"/>
    <property type="project" value="TreeGrafter"/>
</dbReference>
<evidence type="ECO:0000313" key="2">
    <source>
        <dbReference type="EMBL" id="QPG73065.1"/>
    </source>
</evidence>
<dbReference type="GO" id="GO:0042171">
    <property type="term" value="F:lysophosphatidic acid acyltransferase activity"/>
    <property type="evidence" value="ECO:0007669"/>
    <property type="project" value="TreeGrafter"/>
</dbReference>
<dbReference type="Pfam" id="PF00561">
    <property type="entry name" value="Abhydrolase_1"/>
    <property type="match status" value="1"/>
</dbReference>
<dbReference type="PANTHER" id="PTHR42886:SF23">
    <property type="entry name" value="1-ACYLGLYCEROL-3-PHOSPHATE O-ACYLTRANSFERASE ICT1-RELATED"/>
    <property type="match status" value="1"/>
</dbReference>
<dbReference type="Gene3D" id="3.40.50.1820">
    <property type="entry name" value="alpha/beta hydrolase"/>
    <property type="match status" value="1"/>
</dbReference>